<dbReference type="PANTHER" id="PTHR46836">
    <property type="entry name" value="AFADIN"/>
    <property type="match status" value="1"/>
</dbReference>
<dbReference type="InterPro" id="IPR025486">
    <property type="entry name" value="DUF4378"/>
</dbReference>
<dbReference type="EMBL" id="JACMSC010000015">
    <property type="protein sequence ID" value="KAG6485380.1"/>
    <property type="molecule type" value="Genomic_DNA"/>
</dbReference>
<protein>
    <recommendedName>
        <fullName evidence="5">DUF4378 domain-containing protein</fullName>
    </recommendedName>
</protein>
<evidence type="ECO:0000313" key="3">
    <source>
        <dbReference type="EMBL" id="KAG6485380.1"/>
    </source>
</evidence>
<dbReference type="Pfam" id="PF14309">
    <property type="entry name" value="DUF4378"/>
    <property type="match status" value="1"/>
</dbReference>
<name>A0A8J5FF73_ZINOF</name>
<dbReference type="Proteomes" id="UP000734854">
    <property type="component" value="Unassembled WGS sequence"/>
</dbReference>
<feature type="domain" description="DUF3741" evidence="2">
    <location>
        <begin position="156"/>
        <end position="173"/>
    </location>
</feature>
<evidence type="ECO:0000313" key="4">
    <source>
        <dbReference type="Proteomes" id="UP000734854"/>
    </source>
</evidence>
<gene>
    <name evidence="3" type="ORF">ZIOFF_053917</name>
</gene>
<accession>A0A8J5FF73</accession>
<evidence type="ECO:0008006" key="5">
    <source>
        <dbReference type="Google" id="ProtNLM"/>
    </source>
</evidence>
<dbReference type="AlphaFoldDB" id="A0A8J5FF73"/>
<reference evidence="3 4" key="1">
    <citation type="submission" date="2020-08" db="EMBL/GenBank/DDBJ databases">
        <title>Plant Genome Project.</title>
        <authorList>
            <person name="Zhang R.-G."/>
        </authorList>
    </citation>
    <scope>NUCLEOTIDE SEQUENCE [LARGE SCALE GENOMIC DNA]</scope>
    <source>
        <tissue evidence="3">Rhizome</tissue>
    </source>
</reference>
<evidence type="ECO:0000259" key="1">
    <source>
        <dbReference type="Pfam" id="PF14309"/>
    </source>
</evidence>
<feature type="domain" description="DUF4378" evidence="1">
    <location>
        <begin position="875"/>
        <end position="1023"/>
    </location>
</feature>
<dbReference type="PANTHER" id="PTHR46836:SF8">
    <property type="entry name" value="AFADIN"/>
    <property type="match status" value="1"/>
</dbReference>
<dbReference type="Pfam" id="PF14383">
    <property type="entry name" value="VARLMGL"/>
    <property type="match status" value="1"/>
</dbReference>
<comment type="caution">
    <text evidence="3">The sequence shown here is derived from an EMBL/GenBank/DDBJ whole genome shotgun (WGS) entry which is preliminary data.</text>
</comment>
<evidence type="ECO:0000259" key="2">
    <source>
        <dbReference type="Pfam" id="PF14383"/>
    </source>
</evidence>
<proteinExistence type="predicted"/>
<organism evidence="3 4">
    <name type="scientific">Zingiber officinale</name>
    <name type="common">Ginger</name>
    <name type="synonym">Amomum zingiber</name>
    <dbReference type="NCBI Taxonomy" id="94328"/>
    <lineage>
        <taxon>Eukaryota</taxon>
        <taxon>Viridiplantae</taxon>
        <taxon>Streptophyta</taxon>
        <taxon>Embryophyta</taxon>
        <taxon>Tracheophyta</taxon>
        <taxon>Spermatophyta</taxon>
        <taxon>Magnoliopsida</taxon>
        <taxon>Liliopsida</taxon>
        <taxon>Zingiberales</taxon>
        <taxon>Zingiberaceae</taxon>
        <taxon>Zingiber</taxon>
    </lineage>
</organism>
<dbReference type="InterPro" id="IPR032795">
    <property type="entry name" value="DUF3741-assoc"/>
</dbReference>
<sequence>MALGSRPTHHVAREAFRYPTKGAATRVAIPAWSDISETKNTMIVGLNYDAQALPLASSIPKQGSCKEQSAELGGERGRECEIKEWNVVSGQCWFRKDSNIKRAAIDSGCSIVLPAEDSFADEIRKKSSPKKTIEIPKMRLLEEELSKVKETKHPSPPSLIARLMGLDALPPRKKDMGSDCQITSSPSLLGNYADGENCSPWRNTEKQEFKDVFEVTEAPKSRKHTNHSDTMATHKRRVYEVDASIARKKFVGVKGPSSIELLHDCKEFDCAFEITDSGKDLSLEHIQDSKSPFAKHLQDLKHTPSSSRSSRIIVLKPYKGNTEHRSNEVQCRPCRTEKGNDRFYHEHSEITGSYMPYATRLKKWHGEEDRRSLPYNPPPSRGRSETGVLPVPIVVLKPIRKKAEKVTKASFLKHDHLWFDSKKDRKIAESRTREFHGERNGQNLFHCNYGLNNKVDGSERIYRNITRKMRHNRNRLAEWNFASQTGAYAGTRDSLMMPCIAELVHSDTFPQSPDAYGDLVSSFTSSTIKTKSYVAMEPSHYSKRWNVTQQFHDSSYISRCSSTPNEDSEPFEEETTKYTLDFSKNISAKNLSRDEVLFDKICHLGISSKDACRFGSSRFSPSSKSIPDSGMPKLIDRKLVGGKTILGNVPDVESSDSLDAKFCMLIPPVKKSEHQNHSYQFDDSIEDKDMLPECEIHVDSEGLGKKVSKLNAAPTNHSMTERYCLNDSIYIPIPGDEALKLITHDQELGSTFQVPSSHTHNHIVIQEKLSSHPRVKFILPESNIAESQLKSNDIEQPSPILVSETLSENETYSSGCFDRLKLRSQLQRLKMESAGTCAEESEVLMLSDEDCAGSNTILLSSGDSHEGFRDDDDRDFTYLLDILVESGIQNINDSKLLNACCLLDCPLDQSVFSKLEKKYDGITATWSRLERKLLFDLISCCLADLVSSSMGVCPQLISSTCQPACDCGSLIEGLWQIVAEQKKGLAECSDNKVLEPGLFVWKYNMDLVVIEMEKILNADLLEELVAELQAAWVIMCSSYADPSPI</sequence>
<keyword evidence="4" id="KW-1185">Reference proteome</keyword>